<keyword evidence="1" id="KW-0678">Repressor</keyword>
<organism evidence="6 7">
    <name type="scientific">Idiomarina rhizosphaerae</name>
    <dbReference type="NCBI Taxonomy" id="2961572"/>
    <lineage>
        <taxon>Bacteria</taxon>
        <taxon>Pseudomonadati</taxon>
        <taxon>Pseudomonadota</taxon>
        <taxon>Gammaproteobacteria</taxon>
        <taxon>Alteromonadales</taxon>
        <taxon>Idiomarinaceae</taxon>
        <taxon>Idiomarina</taxon>
    </lineage>
</organism>
<sequence>MRATNKRVEMDVNMSERLITMLELIRLNRSMSIVDLSQRFEVSEETIRRDIRQLEATGRVVKVHGGVRLSSSTLEPPYQGRVSLNSAAKKEVGEKATELVEDGMTVFIDCGSTSYWFSRMLTKPKKLLVVTNSLDVANEVIGRDDWRLAFTGGQIDPDYRAAFGREAILQARQFTPDLLFLSIGGIHSDIGLLDFSIDEANFKRSLLDRARRKVVLTDSSKFSGAGSVHLADFDQIDTLVCDKPPEDPLKSALDNAQVEVICSR</sequence>
<dbReference type="PROSITE" id="PS00894">
    <property type="entry name" value="HTH_DEOR_1"/>
    <property type="match status" value="1"/>
</dbReference>
<keyword evidence="3 6" id="KW-0238">DNA-binding</keyword>
<reference evidence="6" key="1">
    <citation type="submission" date="2022-06" db="EMBL/GenBank/DDBJ databases">
        <title>Idiomarina rhizosphaerae M1R2S28.</title>
        <authorList>
            <person name="Sun J.-Q."/>
            <person name="Li L.-F."/>
        </authorList>
    </citation>
    <scope>NUCLEOTIDE SEQUENCE</scope>
    <source>
        <strain evidence="6">M1R2S28</strain>
    </source>
</reference>
<dbReference type="SMART" id="SM00420">
    <property type="entry name" value="HTH_DEOR"/>
    <property type="match status" value="1"/>
</dbReference>
<dbReference type="PANTHER" id="PTHR30363">
    <property type="entry name" value="HTH-TYPE TRANSCRIPTIONAL REGULATOR SRLR-RELATED"/>
    <property type="match status" value="1"/>
</dbReference>
<dbReference type="AlphaFoldDB" id="A0A9X2FSF3"/>
<keyword evidence="7" id="KW-1185">Reference proteome</keyword>
<accession>A0A9X2FSF3</accession>
<dbReference type="Proteomes" id="UP001139474">
    <property type="component" value="Unassembled WGS sequence"/>
</dbReference>
<dbReference type="InterPro" id="IPR037171">
    <property type="entry name" value="NagB/RpiA_transferase-like"/>
</dbReference>
<evidence type="ECO:0000259" key="5">
    <source>
        <dbReference type="PROSITE" id="PS51000"/>
    </source>
</evidence>
<dbReference type="InterPro" id="IPR014036">
    <property type="entry name" value="DeoR-like_C"/>
</dbReference>
<dbReference type="RefSeq" id="WP_253617450.1">
    <property type="nucleotide sequence ID" value="NZ_JAMZDE010000001.1"/>
</dbReference>
<feature type="domain" description="HTH deoR-type" evidence="5">
    <location>
        <begin position="14"/>
        <end position="69"/>
    </location>
</feature>
<dbReference type="InterPro" id="IPR018356">
    <property type="entry name" value="Tscrpt_reg_HTH_DeoR_CS"/>
</dbReference>
<dbReference type="PRINTS" id="PR00037">
    <property type="entry name" value="HTHLACR"/>
</dbReference>
<name>A0A9X2FSF3_9GAMM</name>
<dbReference type="InterPro" id="IPR036388">
    <property type="entry name" value="WH-like_DNA-bd_sf"/>
</dbReference>
<evidence type="ECO:0000313" key="7">
    <source>
        <dbReference type="Proteomes" id="UP001139474"/>
    </source>
</evidence>
<dbReference type="PROSITE" id="PS51000">
    <property type="entry name" value="HTH_DEOR_2"/>
    <property type="match status" value="1"/>
</dbReference>
<dbReference type="GO" id="GO:0003677">
    <property type="term" value="F:DNA binding"/>
    <property type="evidence" value="ECO:0007669"/>
    <property type="project" value="UniProtKB-KW"/>
</dbReference>
<evidence type="ECO:0000256" key="3">
    <source>
        <dbReference type="ARBA" id="ARBA00023125"/>
    </source>
</evidence>
<evidence type="ECO:0000256" key="1">
    <source>
        <dbReference type="ARBA" id="ARBA00022491"/>
    </source>
</evidence>
<dbReference type="SUPFAM" id="SSF100950">
    <property type="entry name" value="NagB/RpiA/CoA transferase-like"/>
    <property type="match status" value="1"/>
</dbReference>
<proteinExistence type="predicted"/>
<dbReference type="Pfam" id="PF00455">
    <property type="entry name" value="DeoRC"/>
    <property type="match status" value="1"/>
</dbReference>
<dbReference type="EMBL" id="JAMZDE010000001">
    <property type="protein sequence ID" value="MCP1338404.1"/>
    <property type="molecule type" value="Genomic_DNA"/>
</dbReference>
<keyword evidence="2" id="KW-0805">Transcription regulation</keyword>
<evidence type="ECO:0000256" key="2">
    <source>
        <dbReference type="ARBA" id="ARBA00023015"/>
    </source>
</evidence>
<dbReference type="SUPFAM" id="SSF46785">
    <property type="entry name" value="Winged helix' DNA-binding domain"/>
    <property type="match status" value="1"/>
</dbReference>
<comment type="caution">
    <text evidence="6">The sequence shown here is derived from an EMBL/GenBank/DDBJ whole genome shotgun (WGS) entry which is preliminary data.</text>
</comment>
<dbReference type="PANTHER" id="PTHR30363:SF4">
    <property type="entry name" value="GLYCEROL-3-PHOSPHATE REGULON REPRESSOR"/>
    <property type="match status" value="1"/>
</dbReference>
<dbReference type="InterPro" id="IPR050313">
    <property type="entry name" value="Carb_Metab_HTH_regulators"/>
</dbReference>
<gene>
    <name evidence="6" type="ORF">NJR55_02245</name>
</gene>
<protein>
    <submittedName>
        <fullName evidence="6">DeoR/GlpR family DNA-binding transcription regulator</fullName>
    </submittedName>
</protein>
<dbReference type="SMART" id="SM01134">
    <property type="entry name" value="DeoRC"/>
    <property type="match status" value="1"/>
</dbReference>
<dbReference type="Gene3D" id="3.40.50.1360">
    <property type="match status" value="1"/>
</dbReference>
<evidence type="ECO:0000313" key="6">
    <source>
        <dbReference type="EMBL" id="MCP1338404.1"/>
    </source>
</evidence>
<dbReference type="InterPro" id="IPR036390">
    <property type="entry name" value="WH_DNA-bd_sf"/>
</dbReference>
<dbReference type="InterPro" id="IPR001034">
    <property type="entry name" value="DeoR_HTH"/>
</dbReference>
<evidence type="ECO:0000256" key="4">
    <source>
        <dbReference type="ARBA" id="ARBA00023163"/>
    </source>
</evidence>
<dbReference type="Gene3D" id="1.10.10.10">
    <property type="entry name" value="Winged helix-like DNA-binding domain superfamily/Winged helix DNA-binding domain"/>
    <property type="match status" value="1"/>
</dbReference>
<dbReference type="Pfam" id="PF08220">
    <property type="entry name" value="HTH_DeoR"/>
    <property type="match status" value="1"/>
</dbReference>
<dbReference type="GO" id="GO:0003700">
    <property type="term" value="F:DNA-binding transcription factor activity"/>
    <property type="evidence" value="ECO:0007669"/>
    <property type="project" value="InterPro"/>
</dbReference>
<keyword evidence="4" id="KW-0804">Transcription</keyword>